<feature type="transmembrane region" description="Helical" evidence="1">
    <location>
        <begin position="6"/>
        <end position="25"/>
    </location>
</feature>
<dbReference type="EMBL" id="AGCI01000009">
    <property type="protein sequence ID" value="EHM47795.1"/>
    <property type="molecule type" value="Genomic_DNA"/>
</dbReference>
<dbReference type="AlphaFoldDB" id="G9Y1S5"/>
<evidence type="ECO:0000313" key="3">
    <source>
        <dbReference type="Proteomes" id="UP000005959"/>
    </source>
</evidence>
<dbReference type="Proteomes" id="UP000005959">
    <property type="component" value="Unassembled WGS sequence"/>
</dbReference>
<proteinExistence type="predicted"/>
<keyword evidence="1" id="KW-1133">Transmembrane helix</keyword>
<dbReference type="HOGENOM" id="CLU_2382104_0_0_6"/>
<organism evidence="2 3">
    <name type="scientific">Hafnia alvei ATCC 51873</name>
    <dbReference type="NCBI Taxonomy" id="1002364"/>
    <lineage>
        <taxon>Bacteria</taxon>
        <taxon>Pseudomonadati</taxon>
        <taxon>Pseudomonadota</taxon>
        <taxon>Gammaproteobacteria</taxon>
        <taxon>Enterobacterales</taxon>
        <taxon>Hafniaceae</taxon>
        <taxon>Hafnia</taxon>
    </lineage>
</organism>
<keyword evidence="1" id="KW-0812">Transmembrane</keyword>
<protein>
    <submittedName>
        <fullName evidence="2">Uncharacterized protein</fullName>
    </submittedName>
</protein>
<feature type="transmembrane region" description="Helical" evidence="1">
    <location>
        <begin position="66"/>
        <end position="87"/>
    </location>
</feature>
<gene>
    <name evidence="2" type="ORF">HMPREF0454_00492</name>
</gene>
<accession>G9Y1S5</accession>
<dbReference type="RefSeq" id="WP_004089838.1">
    <property type="nucleotide sequence ID" value="NZ_JH417489.1"/>
</dbReference>
<feature type="transmembrane region" description="Helical" evidence="1">
    <location>
        <begin position="37"/>
        <end position="60"/>
    </location>
</feature>
<evidence type="ECO:0000256" key="1">
    <source>
        <dbReference type="SAM" id="Phobius"/>
    </source>
</evidence>
<keyword evidence="1" id="KW-0472">Membrane</keyword>
<reference evidence="2 3" key="1">
    <citation type="submission" date="2011-08" db="EMBL/GenBank/DDBJ databases">
        <authorList>
            <person name="Weinstock G."/>
            <person name="Sodergren E."/>
            <person name="Clifton S."/>
            <person name="Fulton L."/>
            <person name="Fulton B."/>
            <person name="Courtney L."/>
            <person name="Fronick C."/>
            <person name="Harrison M."/>
            <person name="Strong C."/>
            <person name="Farmer C."/>
            <person name="Delahaunty K."/>
            <person name="Markovic C."/>
            <person name="Hall O."/>
            <person name="Minx P."/>
            <person name="Tomlinson C."/>
            <person name="Mitreva M."/>
            <person name="Hou S."/>
            <person name="Chen J."/>
            <person name="Wollam A."/>
            <person name="Pepin K.H."/>
            <person name="Johnson M."/>
            <person name="Bhonagiri V."/>
            <person name="Zhang X."/>
            <person name="Suruliraj S."/>
            <person name="Warren W."/>
            <person name="Chinwalla A."/>
            <person name="Mardis E.R."/>
            <person name="Wilson R.K."/>
        </authorList>
    </citation>
    <scope>NUCLEOTIDE SEQUENCE [LARGE SCALE GENOMIC DNA]</scope>
    <source>
        <strain evidence="2 3">ATCC 51873</strain>
    </source>
</reference>
<dbReference type="PROSITE" id="PS51257">
    <property type="entry name" value="PROKAR_LIPOPROTEIN"/>
    <property type="match status" value="1"/>
</dbReference>
<evidence type="ECO:0000313" key="2">
    <source>
        <dbReference type="EMBL" id="EHM47795.1"/>
    </source>
</evidence>
<dbReference type="PATRIC" id="fig|1002364.3.peg.449"/>
<name>G9Y1S5_HAFAL</name>
<sequence length="94" mass="10144">MVKIWLTVAVVFNAMGLFSGFVALFSGIGGCVQCGDIPMAAGILFLVIAFLSAVYSVHLAMQEGRVVMMILGVLATLVACTPLLWLFRQFALRF</sequence>
<comment type="caution">
    <text evidence="2">The sequence shown here is derived from an EMBL/GenBank/DDBJ whole genome shotgun (WGS) entry which is preliminary data.</text>
</comment>